<organism evidence="13 14">
    <name type="scientific">Paraburkholderia fungorum</name>
    <dbReference type="NCBI Taxonomy" id="134537"/>
    <lineage>
        <taxon>Bacteria</taxon>
        <taxon>Pseudomonadati</taxon>
        <taxon>Pseudomonadota</taxon>
        <taxon>Betaproteobacteria</taxon>
        <taxon>Burkholderiales</taxon>
        <taxon>Burkholderiaceae</taxon>
        <taxon>Paraburkholderia</taxon>
    </lineage>
</organism>
<keyword evidence="6 11" id="KW-0547">Nucleotide-binding</keyword>
<dbReference type="InterPro" id="IPR006194">
    <property type="entry name" value="Gly-tRNA-synth_heterodimer"/>
</dbReference>
<dbReference type="AlphaFoldDB" id="A0A1H0ZMS3"/>
<evidence type="ECO:0000313" key="13">
    <source>
        <dbReference type="EMBL" id="SDQ28356.1"/>
    </source>
</evidence>
<dbReference type="GO" id="GO:0004814">
    <property type="term" value="F:arginine-tRNA ligase activity"/>
    <property type="evidence" value="ECO:0007669"/>
    <property type="project" value="InterPro"/>
</dbReference>
<dbReference type="InterPro" id="IPR015944">
    <property type="entry name" value="Gly-tRNA-synth_bsu"/>
</dbReference>
<keyword evidence="8 11" id="KW-0648">Protein biosynthesis</keyword>
<proteinExistence type="inferred from homology"/>
<dbReference type="PRINTS" id="PR01045">
    <property type="entry name" value="TRNASYNTHGB"/>
</dbReference>
<evidence type="ECO:0000256" key="2">
    <source>
        <dbReference type="ARBA" id="ARBA00008226"/>
    </source>
</evidence>
<keyword evidence="9 11" id="KW-0030">Aminoacyl-tRNA synthetase</keyword>
<feature type="domain" description="DALR anticodon binding" evidence="12">
    <location>
        <begin position="594"/>
        <end position="697"/>
    </location>
</feature>
<protein>
    <recommendedName>
        <fullName evidence="11">Glycine--tRNA ligase beta subunit</fullName>
        <ecNumber evidence="11">6.1.1.14</ecNumber>
    </recommendedName>
    <alternativeName>
        <fullName evidence="11">Glycyl-tRNA synthetase beta subunit</fullName>
        <shortName evidence="11">GlyRS</shortName>
    </alternativeName>
</protein>
<dbReference type="Pfam" id="PF02092">
    <property type="entry name" value="tRNA_synt_2f"/>
    <property type="match status" value="1"/>
</dbReference>
<dbReference type="GO" id="GO:0004820">
    <property type="term" value="F:glycine-tRNA ligase activity"/>
    <property type="evidence" value="ECO:0007669"/>
    <property type="project" value="UniProtKB-UniRule"/>
</dbReference>
<dbReference type="Proteomes" id="UP000183487">
    <property type="component" value="Unassembled WGS sequence"/>
</dbReference>
<evidence type="ECO:0000256" key="5">
    <source>
        <dbReference type="ARBA" id="ARBA00022598"/>
    </source>
</evidence>
<dbReference type="GO" id="GO:0005524">
    <property type="term" value="F:ATP binding"/>
    <property type="evidence" value="ECO:0007669"/>
    <property type="project" value="UniProtKB-UniRule"/>
</dbReference>
<evidence type="ECO:0000259" key="12">
    <source>
        <dbReference type="SMART" id="SM00836"/>
    </source>
</evidence>
<dbReference type="EC" id="6.1.1.14" evidence="11"/>
<dbReference type="InterPro" id="IPR008909">
    <property type="entry name" value="DALR_anticod-bd"/>
</dbReference>
<dbReference type="OrthoDB" id="9775440at2"/>
<dbReference type="SMART" id="SM00836">
    <property type="entry name" value="DALR_1"/>
    <property type="match status" value="1"/>
</dbReference>
<evidence type="ECO:0000256" key="7">
    <source>
        <dbReference type="ARBA" id="ARBA00022840"/>
    </source>
</evidence>
<dbReference type="Pfam" id="PF05746">
    <property type="entry name" value="DALR_1"/>
    <property type="match status" value="1"/>
</dbReference>
<reference evidence="14" key="1">
    <citation type="submission" date="2016-10" db="EMBL/GenBank/DDBJ databases">
        <authorList>
            <person name="Varghese N."/>
            <person name="Submissions S."/>
        </authorList>
    </citation>
    <scope>NUCLEOTIDE SEQUENCE [LARGE SCALE GENOMIC DNA]</scope>
    <source>
        <strain evidence="14">GAS106B</strain>
    </source>
</reference>
<comment type="subunit">
    <text evidence="3 11">Tetramer of two alpha and two beta subunits.</text>
</comment>
<dbReference type="SUPFAM" id="SSF109604">
    <property type="entry name" value="HD-domain/PDEase-like"/>
    <property type="match status" value="1"/>
</dbReference>
<keyword evidence="7 11" id="KW-0067">ATP-binding</keyword>
<comment type="similarity">
    <text evidence="2 11">Belongs to the class-II aminoacyl-tRNA synthetase family.</text>
</comment>
<accession>A0A1H0ZMS3</accession>
<evidence type="ECO:0000256" key="3">
    <source>
        <dbReference type="ARBA" id="ARBA00011209"/>
    </source>
</evidence>
<evidence type="ECO:0000313" key="14">
    <source>
        <dbReference type="Proteomes" id="UP000183487"/>
    </source>
</evidence>
<dbReference type="NCBIfam" id="TIGR00211">
    <property type="entry name" value="glyS"/>
    <property type="match status" value="1"/>
</dbReference>
<dbReference type="PANTHER" id="PTHR30075:SF2">
    <property type="entry name" value="GLYCINE--TRNA LIGASE, CHLOROPLASTIC_MITOCHONDRIAL 2"/>
    <property type="match status" value="1"/>
</dbReference>
<gene>
    <name evidence="11" type="primary">glyS</name>
    <name evidence="13" type="ORF">SAMN05443245_0728</name>
</gene>
<dbReference type="GO" id="GO:0006420">
    <property type="term" value="P:arginyl-tRNA aminoacylation"/>
    <property type="evidence" value="ECO:0007669"/>
    <property type="project" value="InterPro"/>
</dbReference>
<keyword evidence="4 11" id="KW-0963">Cytoplasm</keyword>
<dbReference type="PROSITE" id="PS50861">
    <property type="entry name" value="AA_TRNA_LIGASE_II_GLYAB"/>
    <property type="match status" value="1"/>
</dbReference>
<dbReference type="GO" id="GO:0006426">
    <property type="term" value="P:glycyl-tRNA aminoacylation"/>
    <property type="evidence" value="ECO:0007669"/>
    <property type="project" value="UniProtKB-UniRule"/>
</dbReference>
<evidence type="ECO:0000256" key="9">
    <source>
        <dbReference type="ARBA" id="ARBA00023146"/>
    </source>
</evidence>
<sequence>MTQPHQATLLVELLTEELPPKALARLGDAFAEGIAQRLAARDLIDGDVSFERYATPRRLAVTIKNVRAVAPEKHVREKVLPVSVALDKDGQPTAPLAKKLAALGFPDFSVNDLERAQDGKAEAFFLRYAAPGATLADGLQEALNETLTKLPIPKVMTYQRPDGTNVQFVRPVQRLTALHGDEVVPVSALGIDADDTTLGHRFLSDGLVAIQHADAYAETLMHKGRVVANFVDRKETIRTHLLAQANGDQVVMPESLLDEVTSLVEWPVVYSCNFEDEFLQVPQECLILTMQTNQKYFALTDASGKLRSRFLIVSNIETSTPGDIVEGNERVVRPRLADAKFFFEQDKKKPLAERVPLLANVVYHNKLGSALQRVERVEALAGAVAQMTGADVALATRAARLAKADLITDMVGEFPELQGTMGTYYARHDGEPEEVALACSEHYQPRFSGDALPATATGTVVALADKLETLVGIWGIGLQPTGEKDPFALRRHALGVLRILVEKQLPVDFVELLRAAYAQFAAVPNVADSTQAIYEFSMDRLRGLLRERGYAAGEIDAVLALNPTRLDDIVARLDAVREFATLAEAASLAAANKRISNILKKSEGGATGGVQVTLLIESAEKALHAQLEQVAPRVQTQLAARDYTGALTALAALREPVDTFFNDVMVNAEDPALRANRLALLGALHQQMNCVADISRLAA</sequence>
<dbReference type="GO" id="GO:0005829">
    <property type="term" value="C:cytosol"/>
    <property type="evidence" value="ECO:0007669"/>
    <property type="project" value="TreeGrafter"/>
</dbReference>
<dbReference type="HAMAP" id="MF_00255">
    <property type="entry name" value="Gly_tRNA_synth_beta"/>
    <property type="match status" value="1"/>
</dbReference>
<evidence type="ECO:0000256" key="1">
    <source>
        <dbReference type="ARBA" id="ARBA00004496"/>
    </source>
</evidence>
<dbReference type="EMBL" id="FNKP01000001">
    <property type="protein sequence ID" value="SDQ28356.1"/>
    <property type="molecule type" value="Genomic_DNA"/>
</dbReference>
<comment type="catalytic activity">
    <reaction evidence="10 11">
        <text>tRNA(Gly) + glycine + ATP = glycyl-tRNA(Gly) + AMP + diphosphate</text>
        <dbReference type="Rhea" id="RHEA:16013"/>
        <dbReference type="Rhea" id="RHEA-COMP:9664"/>
        <dbReference type="Rhea" id="RHEA-COMP:9683"/>
        <dbReference type="ChEBI" id="CHEBI:30616"/>
        <dbReference type="ChEBI" id="CHEBI:33019"/>
        <dbReference type="ChEBI" id="CHEBI:57305"/>
        <dbReference type="ChEBI" id="CHEBI:78442"/>
        <dbReference type="ChEBI" id="CHEBI:78522"/>
        <dbReference type="ChEBI" id="CHEBI:456215"/>
        <dbReference type="EC" id="6.1.1.14"/>
    </reaction>
</comment>
<evidence type="ECO:0000256" key="8">
    <source>
        <dbReference type="ARBA" id="ARBA00022917"/>
    </source>
</evidence>
<comment type="subcellular location">
    <subcellularLocation>
        <location evidence="1 11">Cytoplasm</location>
    </subcellularLocation>
</comment>
<keyword evidence="5 11" id="KW-0436">Ligase</keyword>
<evidence type="ECO:0000256" key="10">
    <source>
        <dbReference type="ARBA" id="ARBA00047937"/>
    </source>
</evidence>
<keyword evidence="14" id="KW-1185">Reference proteome</keyword>
<evidence type="ECO:0000256" key="6">
    <source>
        <dbReference type="ARBA" id="ARBA00022741"/>
    </source>
</evidence>
<evidence type="ECO:0000256" key="4">
    <source>
        <dbReference type="ARBA" id="ARBA00022490"/>
    </source>
</evidence>
<evidence type="ECO:0000256" key="11">
    <source>
        <dbReference type="HAMAP-Rule" id="MF_00255"/>
    </source>
</evidence>
<name>A0A1H0ZMS3_9BURK</name>
<dbReference type="PANTHER" id="PTHR30075">
    <property type="entry name" value="GLYCYL-TRNA SYNTHETASE"/>
    <property type="match status" value="1"/>
</dbReference>
<dbReference type="RefSeq" id="WP_074763045.1">
    <property type="nucleotide sequence ID" value="NZ_FNKP01000001.1"/>
</dbReference>